<reference evidence="1 2" key="1">
    <citation type="journal article" date="2018" name="Mol. Biol. Evol.">
        <title>Broad Genomic Sampling Reveals a Smut Pathogenic Ancestry of the Fungal Clade Ustilaginomycotina.</title>
        <authorList>
            <person name="Kijpornyongpan T."/>
            <person name="Mondo S.J."/>
            <person name="Barry K."/>
            <person name="Sandor L."/>
            <person name="Lee J."/>
            <person name="Lipzen A."/>
            <person name="Pangilinan J."/>
            <person name="LaButti K."/>
            <person name="Hainaut M."/>
            <person name="Henrissat B."/>
            <person name="Grigoriev I.V."/>
            <person name="Spatafora J.W."/>
            <person name="Aime M.C."/>
        </authorList>
    </citation>
    <scope>NUCLEOTIDE SEQUENCE [LARGE SCALE GENOMIC DNA]</scope>
    <source>
        <strain evidence="1 2">SA 807</strain>
    </source>
</reference>
<dbReference type="EMBL" id="KZ819760">
    <property type="protein sequence ID" value="PWN52745.1"/>
    <property type="molecule type" value="Genomic_DNA"/>
</dbReference>
<sequence length="192" mass="20569">MKAFLPLMVFYLFSDLVTSSPVPCATVGLIERVQPLPLIRRDQDAGTATNFEMLTTLKQKRNRLPSEGVTATVTMKAEGREGSRSLGKRSPFPPIFKNVSGILSQAKGVSSEGRASAGQVVNVQKSLEQGKTEKTKLIDYTGPSDFWFSLIFLGLLAAAAKNTFFSPKSDQARRPIANDVAHGHVVGGSGGG</sequence>
<organism evidence="1 2">
    <name type="scientific">Violaceomyces palustris</name>
    <dbReference type="NCBI Taxonomy" id="1673888"/>
    <lineage>
        <taxon>Eukaryota</taxon>
        <taxon>Fungi</taxon>
        <taxon>Dikarya</taxon>
        <taxon>Basidiomycota</taxon>
        <taxon>Ustilaginomycotina</taxon>
        <taxon>Ustilaginomycetes</taxon>
        <taxon>Violaceomycetales</taxon>
        <taxon>Violaceomycetaceae</taxon>
        <taxon>Violaceomyces</taxon>
    </lineage>
</organism>
<evidence type="ECO:0000313" key="1">
    <source>
        <dbReference type="EMBL" id="PWN52745.1"/>
    </source>
</evidence>
<name>A0ACD0P3S1_9BASI</name>
<dbReference type="Proteomes" id="UP000245626">
    <property type="component" value="Unassembled WGS sequence"/>
</dbReference>
<protein>
    <submittedName>
        <fullName evidence="1">Uncharacterized protein</fullName>
    </submittedName>
</protein>
<gene>
    <name evidence="1" type="ORF">IE53DRAFT_360543</name>
</gene>
<proteinExistence type="predicted"/>
<accession>A0ACD0P3S1</accession>
<evidence type="ECO:0000313" key="2">
    <source>
        <dbReference type="Proteomes" id="UP000245626"/>
    </source>
</evidence>
<keyword evidence="2" id="KW-1185">Reference proteome</keyword>